<accession>A0A2A5S5D6</accession>
<evidence type="ECO:0000313" key="1">
    <source>
        <dbReference type="EMBL" id="PCS08651.1"/>
    </source>
</evidence>
<keyword evidence="2" id="KW-1185">Reference proteome</keyword>
<dbReference type="Proteomes" id="UP000218282">
    <property type="component" value="Unassembled WGS sequence"/>
</dbReference>
<gene>
    <name evidence="1" type="ORF">RU86_GL001035</name>
</gene>
<dbReference type="AlphaFoldDB" id="A0A2A5S5D6"/>
<evidence type="ECO:0000313" key="2">
    <source>
        <dbReference type="Proteomes" id="UP000218282"/>
    </source>
</evidence>
<organism evidence="1 2">
    <name type="scientific">Pseudolactococcus piscium</name>
    <dbReference type="NCBI Taxonomy" id="1364"/>
    <lineage>
        <taxon>Bacteria</taxon>
        <taxon>Bacillati</taxon>
        <taxon>Bacillota</taxon>
        <taxon>Bacilli</taxon>
        <taxon>Lactobacillales</taxon>
        <taxon>Streptococcaceae</taxon>
        <taxon>Pseudolactococcus</taxon>
    </lineage>
</organism>
<comment type="caution">
    <text evidence="1">The sequence shown here is derived from an EMBL/GenBank/DDBJ whole genome shotgun (WGS) entry which is preliminary data.</text>
</comment>
<proteinExistence type="predicted"/>
<dbReference type="EMBL" id="JXJW01000002">
    <property type="protein sequence ID" value="PCS08651.1"/>
    <property type="molecule type" value="Genomic_DNA"/>
</dbReference>
<sequence length="91" mass="10635">MQITLEELFYDDEFKDIIKEKWIVQLQKLGKLQSNTKNGIITELLKQYQSVEYVKGNRSNKAHFQIGSKRSQEISQADMIEKVTTKLTLIT</sequence>
<reference evidence="1 2" key="1">
    <citation type="submission" date="2014-12" db="EMBL/GenBank/DDBJ databases">
        <title>Draft genome sequences of 10 type strains of Lactococcus.</title>
        <authorList>
            <person name="Sun Z."/>
            <person name="Zhong Z."/>
            <person name="Liu W."/>
            <person name="Zhang W."/>
            <person name="Zhang H."/>
        </authorList>
    </citation>
    <scope>NUCLEOTIDE SEQUENCE [LARGE SCALE GENOMIC DNA]</scope>
    <source>
        <strain evidence="1 2">DSM 6634</strain>
    </source>
</reference>
<protein>
    <submittedName>
        <fullName evidence="1">Uncharacterized protein</fullName>
    </submittedName>
</protein>
<dbReference type="RefSeq" id="WP_096813670.1">
    <property type="nucleotide sequence ID" value="NZ_JXJW01000002.1"/>
</dbReference>
<name>A0A2A5S5D6_9LACT</name>